<name>A0ABU1AL79_9BACT</name>
<organism evidence="2 3">
    <name type="scientific">Thalassobacterium sedimentorum</name>
    <dbReference type="NCBI Taxonomy" id="3041258"/>
    <lineage>
        <taxon>Bacteria</taxon>
        <taxon>Pseudomonadati</taxon>
        <taxon>Verrucomicrobiota</taxon>
        <taxon>Opitutia</taxon>
        <taxon>Puniceicoccales</taxon>
        <taxon>Coraliomargaritaceae</taxon>
        <taxon>Thalassobacterium</taxon>
    </lineage>
</organism>
<evidence type="ECO:0000256" key="1">
    <source>
        <dbReference type="SAM" id="Phobius"/>
    </source>
</evidence>
<feature type="transmembrane region" description="Helical" evidence="1">
    <location>
        <begin position="42"/>
        <end position="58"/>
    </location>
</feature>
<dbReference type="EMBL" id="JARXIC010000026">
    <property type="protein sequence ID" value="MDQ8195553.1"/>
    <property type="molecule type" value="Genomic_DNA"/>
</dbReference>
<keyword evidence="1" id="KW-1133">Transmembrane helix</keyword>
<keyword evidence="1" id="KW-0472">Membrane</keyword>
<feature type="transmembrane region" description="Helical" evidence="1">
    <location>
        <begin position="159"/>
        <end position="177"/>
    </location>
</feature>
<gene>
    <name evidence="2" type="ORF">QEH59_14060</name>
</gene>
<feature type="transmembrane region" description="Helical" evidence="1">
    <location>
        <begin position="93"/>
        <end position="113"/>
    </location>
</feature>
<accession>A0ABU1AL79</accession>
<keyword evidence="3" id="KW-1185">Reference proteome</keyword>
<reference evidence="2 3" key="1">
    <citation type="submission" date="2023-04" db="EMBL/GenBank/DDBJ databases">
        <title>A novel bacteria isolated from coastal sediment.</title>
        <authorList>
            <person name="Liu X.-J."/>
            <person name="Du Z.-J."/>
        </authorList>
    </citation>
    <scope>NUCLEOTIDE SEQUENCE [LARGE SCALE GENOMIC DNA]</scope>
    <source>
        <strain evidence="2 3">SDUM461004</strain>
    </source>
</reference>
<evidence type="ECO:0008006" key="4">
    <source>
        <dbReference type="Google" id="ProtNLM"/>
    </source>
</evidence>
<dbReference type="Proteomes" id="UP001243717">
    <property type="component" value="Unassembled WGS sequence"/>
</dbReference>
<keyword evidence="1" id="KW-0812">Transmembrane</keyword>
<evidence type="ECO:0000313" key="2">
    <source>
        <dbReference type="EMBL" id="MDQ8195553.1"/>
    </source>
</evidence>
<protein>
    <recommendedName>
        <fullName evidence="4">NnrU domain-containing protein</fullName>
    </recommendedName>
</protein>
<proteinExistence type="predicted"/>
<comment type="caution">
    <text evidence="2">The sequence shown here is derived from an EMBL/GenBank/DDBJ whole genome shotgun (WGS) entry which is preliminary data.</text>
</comment>
<feature type="transmembrane region" description="Helical" evidence="1">
    <location>
        <begin position="70"/>
        <end position="87"/>
    </location>
</feature>
<evidence type="ECO:0000313" key="3">
    <source>
        <dbReference type="Proteomes" id="UP001243717"/>
    </source>
</evidence>
<sequence length="178" mass="19890">MTLFQATLFTSIFLIAFGAHFLWHGMNSAKSTKAFPRSRVAAYILLGSAAIWFLYKITQLGPADFGQYKNLLFGIFLVVTLGSFIYVPDFLAVRGLAALILLTAGALLDAAYMQLPITRLFLVSFTYLAIITALVLGANPYKLRDFFDWLYRKELRPRVFGSLFAAYGLLLLGVAFTY</sequence>
<dbReference type="RefSeq" id="WP_308986003.1">
    <property type="nucleotide sequence ID" value="NZ_JARXIC010000026.1"/>
</dbReference>
<feature type="transmembrane region" description="Helical" evidence="1">
    <location>
        <begin position="120"/>
        <end position="139"/>
    </location>
</feature>